<keyword evidence="5 6" id="KW-0411">Iron-sulfur</keyword>
<dbReference type="Gene3D" id="3.30.70.20">
    <property type="match status" value="1"/>
</dbReference>
<comment type="function">
    <text evidence="6">Ferredoxins are iron-sulfur proteins that transfer electrons in a wide variety of metabolic reactions.</text>
</comment>
<gene>
    <name evidence="8" type="ORF">MM59RIKEN_06750</name>
</gene>
<dbReference type="PRINTS" id="PR00352">
    <property type="entry name" value="3FE4SFRDOXIN"/>
</dbReference>
<dbReference type="RefSeq" id="WP_187032298.1">
    <property type="nucleotide sequence ID" value="NZ_AP023420.1"/>
</dbReference>
<dbReference type="PANTHER" id="PTHR36923:SF3">
    <property type="entry name" value="FERREDOXIN"/>
    <property type="match status" value="1"/>
</dbReference>
<organism evidence="8 9">
    <name type="scientific">Pusillibacter faecalis</name>
    <dbReference type="NCBI Taxonomy" id="2714358"/>
    <lineage>
        <taxon>Bacteria</taxon>
        <taxon>Bacillati</taxon>
        <taxon>Bacillota</taxon>
        <taxon>Clostridia</taxon>
        <taxon>Eubacteriales</taxon>
        <taxon>Oscillospiraceae</taxon>
        <taxon>Pusillibacter</taxon>
    </lineage>
</organism>
<sequence>MTATVNENCISCGLCAGTCPEVFHMGEDGFAHGSEFGSELLDVAQQARDGCPVSAISIEE</sequence>
<keyword evidence="4 6" id="KW-0408">Iron</keyword>
<evidence type="ECO:0000259" key="7">
    <source>
        <dbReference type="PROSITE" id="PS51379"/>
    </source>
</evidence>
<name>A0A810QC75_9FIRM</name>
<dbReference type="AlphaFoldDB" id="A0A810QC75"/>
<dbReference type="InterPro" id="IPR017900">
    <property type="entry name" value="4Fe4S_Fe_S_CS"/>
</dbReference>
<dbReference type="EMBL" id="AP023420">
    <property type="protein sequence ID" value="BCK83356.1"/>
    <property type="molecule type" value="Genomic_DNA"/>
</dbReference>
<proteinExistence type="predicted"/>
<keyword evidence="9" id="KW-1185">Reference proteome</keyword>
<dbReference type="GO" id="GO:0051536">
    <property type="term" value="F:iron-sulfur cluster binding"/>
    <property type="evidence" value="ECO:0007669"/>
    <property type="project" value="UniProtKB-KW"/>
</dbReference>
<dbReference type="Proteomes" id="UP000679848">
    <property type="component" value="Chromosome"/>
</dbReference>
<evidence type="ECO:0000256" key="1">
    <source>
        <dbReference type="ARBA" id="ARBA00022448"/>
    </source>
</evidence>
<dbReference type="GO" id="GO:0005506">
    <property type="term" value="F:iron ion binding"/>
    <property type="evidence" value="ECO:0007669"/>
    <property type="project" value="UniProtKB-UniRule"/>
</dbReference>
<keyword evidence="2 6" id="KW-0479">Metal-binding</keyword>
<dbReference type="Pfam" id="PF13370">
    <property type="entry name" value="Fer4_13"/>
    <property type="match status" value="1"/>
</dbReference>
<evidence type="ECO:0000256" key="5">
    <source>
        <dbReference type="ARBA" id="ARBA00023014"/>
    </source>
</evidence>
<dbReference type="InterPro" id="IPR017896">
    <property type="entry name" value="4Fe4S_Fe-S-bd"/>
</dbReference>
<dbReference type="SUPFAM" id="SSF54862">
    <property type="entry name" value="4Fe-4S ferredoxins"/>
    <property type="match status" value="1"/>
</dbReference>
<evidence type="ECO:0000313" key="8">
    <source>
        <dbReference type="EMBL" id="BCK83356.1"/>
    </source>
</evidence>
<dbReference type="InterPro" id="IPR001080">
    <property type="entry name" value="3Fe4S_ferredoxin"/>
</dbReference>
<feature type="domain" description="4Fe-4S ferredoxin-type" evidence="7">
    <location>
        <begin position="1"/>
        <end position="28"/>
    </location>
</feature>
<evidence type="ECO:0000256" key="6">
    <source>
        <dbReference type="RuleBase" id="RU368020"/>
    </source>
</evidence>
<evidence type="ECO:0000256" key="2">
    <source>
        <dbReference type="ARBA" id="ARBA00022723"/>
    </source>
</evidence>
<evidence type="ECO:0000256" key="3">
    <source>
        <dbReference type="ARBA" id="ARBA00022982"/>
    </source>
</evidence>
<dbReference type="KEGG" id="pfaa:MM59RIKEN_06750"/>
<keyword evidence="3 6" id="KW-0249">Electron transport</keyword>
<protein>
    <recommendedName>
        <fullName evidence="6">Ferredoxin</fullName>
    </recommendedName>
</protein>
<accession>A0A810QC75</accession>
<dbReference type="PROSITE" id="PS51379">
    <property type="entry name" value="4FE4S_FER_2"/>
    <property type="match status" value="1"/>
</dbReference>
<dbReference type="PANTHER" id="PTHR36923">
    <property type="entry name" value="FERREDOXIN"/>
    <property type="match status" value="1"/>
</dbReference>
<dbReference type="GO" id="GO:0009055">
    <property type="term" value="F:electron transfer activity"/>
    <property type="evidence" value="ECO:0007669"/>
    <property type="project" value="UniProtKB-UniRule"/>
</dbReference>
<evidence type="ECO:0000313" key="9">
    <source>
        <dbReference type="Proteomes" id="UP000679848"/>
    </source>
</evidence>
<reference evidence="8" key="1">
    <citation type="submission" date="2020-09" db="EMBL/GenBank/DDBJ databases">
        <title>New species isolated from human feces.</title>
        <authorList>
            <person name="Kitahara M."/>
            <person name="Shigeno Y."/>
            <person name="Shime M."/>
            <person name="Matsumoto Y."/>
            <person name="Nakamura S."/>
            <person name="Motooka D."/>
            <person name="Fukuoka S."/>
            <person name="Nishikawa H."/>
            <person name="Benno Y."/>
        </authorList>
    </citation>
    <scope>NUCLEOTIDE SEQUENCE</scope>
    <source>
        <strain evidence="8">MM59</strain>
    </source>
</reference>
<evidence type="ECO:0000256" key="4">
    <source>
        <dbReference type="ARBA" id="ARBA00023004"/>
    </source>
</evidence>
<keyword evidence="1 6" id="KW-0813">Transport</keyword>
<dbReference type="InterPro" id="IPR051269">
    <property type="entry name" value="Fe-S_cluster_ET"/>
</dbReference>
<dbReference type="PROSITE" id="PS00198">
    <property type="entry name" value="4FE4S_FER_1"/>
    <property type="match status" value="1"/>
</dbReference>